<reference evidence="2 3" key="1">
    <citation type="submission" date="2012-05" db="EMBL/GenBank/DDBJ databases">
        <title>Recombination and specialization in a pathogen metapopulation.</title>
        <authorList>
            <person name="Gardiner A."/>
            <person name="Kemen E."/>
            <person name="Schultz-Larsen T."/>
            <person name="MacLean D."/>
            <person name="Van Oosterhout C."/>
            <person name="Jones J.D.G."/>
        </authorList>
    </citation>
    <scope>NUCLEOTIDE SEQUENCE [LARGE SCALE GENOMIC DNA]</scope>
    <source>
        <strain evidence="2 3">Ac Nc2</strain>
    </source>
</reference>
<keyword evidence="3" id="KW-1185">Reference proteome</keyword>
<accession>A0A024G4B0</accession>
<proteinExistence type="predicted"/>
<comment type="caution">
    <text evidence="2">The sequence shown here is derived from an EMBL/GenBank/DDBJ whole genome shotgun (WGS) entry which is preliminary data.</text>
</comment>
<feature type="domain" description="DUF7920" evidence="1">
    <location>
        <begin position="115"/>
        <end position="413"/>
    </location>
</feature>
<dbReference type="Pfam" id="PF25536">
    <property type="entry name" value="DUF7920"/>
    <property type="match status" value="1"/>
</dbReference>
<dbReference type="InParanoid" id="A0A024G4B0"/>
<sequence>MTHPTNCKIFELSPPHNQFSPTIEAQIEHLLNTLRQDPSRQHLFINAVKGYTQIQTFMAKMHSDTNGAPFSTFYEYVSRHAQSWKEHVEKAQEMENDVQIDDRMLFAPSLGQHQLSGIDIRVGKRRKPDDKVYQESDYARSHMPRGNFLLLHPPLATDSDSNPHEKHYFPVIRGYPKFTGQEDDYQVEKKIASKFFSEPISKSKHILVTRKENGEAGHLAVLKTIDSEYIFAIGSKNTHFLVSTMDEIKVACCQDNTKCGAYRAALPLGTAILQMIKNLPIDSREMLCDFLWQTRATACFEVLCPSHQHVEALDHLLTDTPLFYALSFPDLEPLSDTKITMNPVLPLLFMQHCKVQTVPFDLVEYNTVNIQILMDSVRLAYGFEGVVNIFMDTEHNVIGIEKLKTNWYVCLRAIREKAKTFCGKFCEESKKHKNISKTAENTSKYVQRQDLTSETAKAILKRLSNIQKFTKMSDEMCHTFQRLGVQFIEYLEKKIFVEERRNELKLLLADQFPIVWRNFLQDTDNSETERCVFMQ</sequence>
<evidence type="ECO:0000313" key="2">
    <source>
        <dbReference type="EMBL" id="CCI41601.1"/>
    </source>
</evidence>
<evidence type="ECO:0000259" key="1">
    <source>
        <dbReference type="Pfam" id="PF25536"/>
    </source>
</evidence>
<dbReference type="OrthoDB" id="430647at2759"/>
<name>A0A024G4B0_9STRA</name>
<gene>
    <name evidence="2" type="ORF">BN9_023850</name>
</gene>
<dbReference type="AlphaFoldDB" id="A0A024G4B0"/>
<dbReference type="PANTHER" id="PTHR38566:SF1">
    <property type="entry name" value="CHROMOSOME UNDETERMINED SCAFFOLD_18, WHOLE GENOME SHOTGUN SEQUENCE"/>
    <property type="match status" value="1"/>
</dbReference>
<dbReference type="InterPro" id="IPR057680">
    <property type="entry name" value="DUF7920"/>
</dbReference>
<evidence type="ECO:0000313" key="3">
    <source>
        <dbReference type="Proteomes" id="UP000053237"/>
    </source>
</evidence>
<protein>
    <recommendedName>
        <fullName evidence="1">DUF7920 domain-containing protein</fullName>
    </recommendedName>
</protein>
<dbReference type="EMBL" id="CAIX01000021">
    <property type="protein sequence ID" value="CCI41601.1"/>
    <property type="molecule type" value="Genomic_DNA"/>
</dbReference>
<organism evidence="2 3">
    <name type="scientific">Albugo candida</name>
    <dbReference type="NCBI Taxonomy" id="65357"/>
    <lineage>
        <taxon>Eukaryota</taxon>
        <taxon>Sar</taxon>
        <taxon>Stramenopiles</taxon>
        <taxon>Oomycota</taxon>
        <taxon>Peronosporomycetes</taxon>
        <taxon>Albuginales</taxon>
        <taxon>Albuginaceae</taxon>
        <taxon>Albugo</taxon>
    </lineage>
</organism>
<dbReference type="PANTHER" id="PTHR38566">
    <property type="entry name" value="RNA_LIG_T4_1 DOMAIN-CONTAINING PROTEIN"/>
    <property type="match status" value="1"/>
</dbReference>
<dbReference type="Proteomes" id="UP000053237">
    <property type="component" value="Unassembled WGS sequence"/>
</dbReference>